<gene>
    <name evidence="3" type="primary">AlNc14C379G11203</name>
    <name evidence="3" type="ORF">ALNC14_126400</name>
</gene>
<keyword evidence="1" id="KW-0863">Zinc-finger</keyword>
<evidence type="ECO:0000256" key="1">
    <source>
        <dbReference type="PROSITE-ProRule" id="PRU00325"/>
    </source>
</evidence>
<dbReference type="GO" id="GO:0008270">
    <property type="term" value="F:zinc ion binding"/>
    <property type="evidence" value="ECO:0007669"/>
    <property type="project" value="UniProtKB-KW"/>
</dbReference>
<proteinExistence type="predicted"/>
<dbReference type="InterPro" id="IPR007527">
    <property type="entry name" value="Znf_SWIM"/>
</dbReference>
<reference evidence="3" key="1">
    <citation type="journal article" date="2011" name="PLoS Biol.">
        <title>Gene gain and loss during evolution of obligate parasitism in the white rust pathogen of Arabidopsis thaliana.</title>
        <authorList>
            <person name="Kemen E."/>
            <person name="Gardiner A."/>
            <person name="Schultz-Larsen T."/>
            <person name="Kemen A.C."/>
            <person name="Balmuth A.L."/>
            <person name="Robert-Seilaniantz A."/>
            <person name="Bailey K."/>
            <person name="Holub E."/>
            <person name="Studholme D.J."/>
            <person name="Maclean D."/>
            <person name="Jones J.D."/>
        </authorList>
    </citation>
    <scope>NUCLEOTIDE SEQUENCE</scope>
</reference>
<dbReference type="Pfam" id="PF04434">
    <property type="entry name" value="SWIM"/>
    <property type="match status" value="1"/>
</dbReference>
<dbReference type="EMBL" id="FR824423">
    <property type="protein sequence ID" value="CCA26496.1"/>
    <property type="molecule type" value="Genomic_DNA"/>
</dbReference>
<feature type="domain" description="SWIM-type" evidence="2">
    <location>
        <begin position="121"/>
        <end position="164"/>
    </location>
</feature>
<keyword evidence="1" id="KW-0862">Zinc</keyword>
<evidence type="ECO:0000313" key="3">
    <source>
        <dbReference type="EMBL" id="CCA26496.1"/>
    </source>
</evidence>
<dbReference type="AlphaFoldDB" id="F0WYE3"/>
<protein>
    <submittedName>
        <fullName evidence="3">AlNc14C379G11203 protein</fullName>
    </submittedName>
</protein>
<name>F0WYE3_9STRA</name>
<keyword evidence="1" id="KW-0479">Metal-binding</keyword>
<evidence type="ECO:0000259" key="2">
    <source>
        <dbReference type="PROSITE" id="PS50966"/>
    </source>
</evidence>
<accession>F0WYE3</accession>
<dbReference type="PROSITE" id="PS50966">
    <property type="entry name" value="ZF_SWIM"/>
    <property type="match status" value="1"/>
</dbReference>
<reference evidence="3" key="2">
    <citation type="submission" date="2011-02" db="EMBL/GenBank/DDBJ databases">
        <authorList>
            <person name="MacLean D."/>
        </authorList>
    </citation>
    <scope>NUCLEOTIDE SEQUENCE</scope>
</reference>
<sequence length="169" mass="18994">MSGLTSANPAAGAYLNAIPHHKWALYAHYATTPLYGWRTTNFVESEQAKSLCLKPRRMQAYELFKFCTTILMSECYSRVQLVAKWVQVGLIVTPRVEGKFQDQLSEAAQYGVTFSSDSVAFFSRINSPQKQRHVDKKQATCSCLTWKQHQNPCRHFIATLIAGGVADTV</sequence>
<organism evidence="3">
    <name type="scientific">Albugo laibachii Nc14</name>
    <dbReference type="NCBI Taxonomy" id="890382"/>
    <lineage>
        <taxon>Eukaryota</taxon>
        <taxon>Sar</taxon>
        <taxon>Stramenopiles</taxon>
        <taxon>Oomycota</taxon>
        <taxon>Peronosporomycetes</taxon>
        <taxon>Albuginales</taxon>
        <taxon>Albuginaceae</taxon>
        <taxon>Albugo</taxon>
    </lineage>
</organism>
<dbReference type="HOGENOM" id="CLU_1581366_0_0_1"/>